<dbReference type="GO" id="GO:0004146">
    <property type="term" value="F:dihydrofolate reductase activity"/>
    <property type="evidence" value="ECO:0007669"/>
    <property type="project" value="UniProtKB-EC"/>
</dbReference>
<evidence type="ECO:0000256" key="3">
    <source>
        <dbReference type="ARBA" id="ARBA00012856"/>
    </source>
</evidence>
<evidence type="ECO:0000256" key="5">
    <source>
        <dbReference type="ARBA" id="ARBA00022857"/>
    </source>
</evidence>
<comment type="catalytic activity">
    <reaction evidence="7">
        <text>(6S)-5,6,7,8-tetrahydrofolate + NADP(+) = 7,8-dihydrofolate + NADPH + H(+)</text>
        <dbReference type="Rhea" id="RHEA:15009"/>
        <dbReference type="ChEBI" id="CHEBI:15378"/>
        <dbReference type="ChEBI" id="CHEBI:57451"/>
        <dbReference type="ChEBI" id="CHEBI:57453"/>
        <dbReference type="ChEBI" id="CHEBI:57783"/>
        <dbReference type="ChEBI" id="CHEBI:58349"/>
        <dbReference type="EC" id="1.5.1.3"/>
    </reaction>
</comment>
<gene>
    <name evidence="9" type="ORF">BCR15_01425</name>
</gene>
<evidence type="ECO:0000313" key="9">
    <source>
        <dbReference type="EMBL" id="OCL36554.1"/>
    </source>
</evidence>
<evidence type="ECO:0000256" key="6">
    <source>
        <dbReference type="ARBA" id="ARBA00023002"/>
    </source>
</evidence>
<dbReference type="PRINTS" id="PR00070">
    <property type="entry name" value="DHFR"/>
</dbReference>
<dbReference type="SUPFAM" id="SSF53597">
    <property type="entry name" value="Dihydrofolate reductase-like"/>
    <property type="match status" value="1"/>
</dbReference>
<evidence type="ECO:0000259" key="8">
    <source>
        <dbReference type="PROSITE" id="PS51330"/>
    </source>
</evidence>
<dbReference type="GO" id="GO:0005829">
    <property type="term" value="C:cytosol"/>
    <property type="evidence" value="ECO:0007669"/>
    <property type="project" value="TreeGrafter"/>
</dbReference>
<dbReference type="GO" id="GO:0016301">
    <property type="term" value="F:kinase activity"/>
    <property type="evidence" value="ECO:0007669"/>
    <property type="project" value="UniProtKB-KW"/>
</dbReference>
<dbReference type="GO" id="GO:0046655">
    <property type="term" value="P:folic acid metabolic process"/>
    <property type="evidence" value="ECO:0007669"/>
    <property type="project" value="TreeGrafter"/>
</dbReference>
<sequence>MRIVAIAAVADNWVIGSGEDMLWHIPEDFRRFQKVTTGNTVIFGRRTHEQIGLLPDRRIIVVTRDPDWSDDGVEVAHSITEALDLAAETPDRICFVGGGSQIYEAAWPYLTELDITHVHQQPEGAARFPVISPREWTEVSREIREGFHFARYLPAPPAG</sequence>
<dbReference type="Pfam" id="PF00186">
    <property type="entry name" value="DHFR_1"/>
    <property type="match status" value="1"/>
</dbReference>
<proteinExistence type="inferred from homology"/>
<dbReference type="GO" id="GO:0050661">
    <property type="term" value="F:NADP binding"/>
    <property type="evidence" value="ECO:0007669"/>
    <property type="project" value="InterPro"/>
</dbReference>
<dbReference type="PANTHER" id="PTHR48069">
    <property type="entry name" value="DIHYDROFOLATE REDUCTASE"/>
    <property type="match status" value="1"/>
</dbReference>
<dbReference type="InterPro" id="IPR001796">
    <property type="entry name" value="DHFR_dom"/>
</dbReference>
<comment type="function">
    <text evidence="7">Key enzyme in folate metabolism. Catalyzes an essential reaction for de novo glycine and purine synthesis, and for DNA precursor synthesis.</text>
</comment>
<organism evidence="9 10">
    <name type="scientific">Tessaracoccus lapidicaptus</name>
    <dbReference type="NCBI Taxonomy" id="1427523"/>
    <lineage>
        <taxon>Bacteria</taxon>
        <taxon>Bacillati</taxon>
        <taxon>Actinomycetota</taxon>
        <taxon>Actinomycetes</taxon>
        <taxon>Propionibacteriales</taxon>
        <taxon>Propionibacteriaceae</taxon>
        <taxon>Tessaracoccus</taxon>
    </lineage>
</organism>
<evidence type="ECO:0000313" key="10">
    <source>
        <dbReference type="Proteomes" id="UP000093501"/>
    </source>
</evidence>
<keyword evidence="5 7" id="KW-0521">NADP</keyword>
<dbReference type="InterPro" id="IPR012259">
    <property type="entry name" value="DHFR"/>
</dbReference>
<dbReference type="PROSITE" id="PS51330">
    <property type="entry name" value="DHFR_2"/>
    <property type="match status" value="1"/>
</dbReference>
<evidence type="ECO:0000256" key="2">
    <source>
        <dbReference type="ARBA" id="ARBA00009539"/>
    </source>
</evidence>
<reference evidence="10" key="1">
    <citation type="submission" date="2016-07" db="EMBL/GenBank/DDBJ databases">
        <authorList>
            <person name="Florea S."/>
            <person name="Webb J.S."/>
            <person name="Jaromczyk J."/>
            <person name="Schardl C.L."/>
        </authorList>
    </citation>
    <scope>NUCLEOTIDE SEQUENCE [LARGE SCALE GENOMIC DNA]</scope>
    <source>
        <strain evidence="10">IPBSL-7</strain>
    </source>
</reference>
<name>A0A1C0AQA3_9ACTN</name>
<dbReference type="UniPathway" id="UPA00077">
    <property type="reaction ID" value="UER00158"/>
</dbReference>
<dbReference type="CDD" id="cd00209">
    <property type="entry name" value="DHFR"/>
    <property type="match status" value="1"/>
</dbReference>
<evidence type="ECO:0000256" key="7">
    <source>
        <dbReference type="PIRNR" id="PIRNR000194"/>
    </source>
</evidence>
<dbReference type="PIRSF" id="PIRSF000194">
    <property type="entry name" value="DHFR"/>
    <property type="match status" value="1"/>
</dbReference>
<dbReference type="GO" id="GO:0046452">
    <property type="term" value="P:dihydrofolate metabolic process"/>
    <property type="evidence" value="ECO:0007669"/>
    <property type="project" value="TreeGrafter"/>
</dbReference>
<evidence type="ECO:0000256" key="1">
    <source>
        <dbReference type="ARBA" id="ARBA00004903"/>
    </source>
</evidence>
<keyword evidence="10" id="KW-1185">Reference proteome</keyword>
<dbReference type="EMBL" id="MBQD01000011">
    <property type="protein sequence ID" value="OCL36554.1"/>
    <property type="molecule type" value="Genomic_DNA"/>
</dbReference>
<dbReference type="GO" id="GO:0006730">
    <property type="term" value="P:one-carbon metabolic process"/>
    <property type="evidence" value="ECO:0007669"/>
    <property type="project" value="UniProtKB-KW"/>
</dbReference>
<dbReference type="EC" id="1.5.1.3" evidence="3 7"/>
<keyword evidence="4 7" id="KW-0554">One-carbon metabolism</keyword>
<keyword evidence="9" id="KW-0418">Kinase</keyword>
<dbReference type="RefSeq" id="WP_068750906.1">
    <property type="nucleotide sequence ID" value="NZ_MBQD01000011.1"/>
</dbReference>
<dbReference type="Gene3D" id="3.40.430.10">
    <property type="entry name" value="Dihydrofolate Reductase, subunit A"/>
    <property type="match status" value="1"/>
</dbReference>
<accession>A0A1C0AQA3</accession>
<dbReference type="InterPro" id="IPR024072">
    <property type="entry name" value="DHFR-like_dom_sf"/>
</dbReference>
<comment type="caution">
    <text evidence="9">The sequence shown here is derived from an EMBL/GenBank/DDBJ whole genome shotgun (WGS) entry which is preliminary data.</text>
</comment>
<keyword evidence="6 7" id="KW-0560">Oxidoreductase</keyword>
<evidence type="ECO:0000256" key="4">
    <source>
        <dbReference type="ARBA" id="ARBA00022563"/>
    </source>
</evidence>
<comment type="similarity">
    <text evidence="2 7">Belongs to the dihydrofolate reductase family.</text>
</comment>
<dbReference type="Proteomes" id="UP000093501">
    <property type="component" value="Unassembled WGS sequence"/>
</dbReference>
<feature type="domain" description="DHFR" evidence="8">
    <location>
        <begin position="2"/>
        <end position="159"/>
    </location>
</feature>
<comment type="pathway">
    <text evidence="1 7">Cofactor biosynthesis; tetrahydrofolate biosynthesis; 5,6,7,8-tetrahydrofolate from 7,8-dihydrofolate: step 1/1.</text>
</comment>
<dbReference type="GO" id="GO:0046654">
    <property type="term" value="P:tetrahydrofolate biosynthetic process"/>
    <property type="evidence" value="ECO:0007669"/>
    <property type="project" value="UniProtKB-UniPathway"/>
</dbReference>
<dbReference type="AlphaFoldDB" id="A0A1C0AQA3"/>
<protein>
    <recommendedName>
        <fullName evidence="3 7">Dihydrofolate reductase</fullName>
        <ecNumber evidence="3 7">1.5.1.3</ecNumber>
    </recommendedName>
</protein>
<keyword evidence="9" id="KW-0808">Transferase</keyword>
<dbReference type="PANTHER" id="PTHR48069:SF3">
    <property type="entry name" value="DIHYDROFOLATE REDUCTASE"/>
    <property type="match status" value="1"/>
</dbReference>